<keyword evidence="2" id="KW-1185">Reference proteome</keyword>
<sequence>MFVVCRRRMANEKVNTLRNGYSAYAETEELIRLMKRRINSNNLDIYEDQTDIGCWFIPRSQYF</sequence>
<comment type="caution">
    <text evidence="1">The sequence shown here is derived from an EMBL/GenBank/DDBJ whole genome shotgun (WGS) entry which is preliminary data.</text>
</comment>
<name>A0ABU0DS28_9BACI</name>
<organism evidence="1 2">
    <name type="scientific">Alkalibacillus filiformis</name>
    <dbReference type="NCBI Taxonomy" id="200990"/>
    <lineage>
        <taxon>Bacteria</taxon>
        <taxon>Bacillati</taxon>
        <taxon>Bacillota</taxon>
        <taxon>Bacilli</taxon>
        <taxon>Bacillales</taxon>
        <taxon>Bacillaceae</taxon>
        <taxon>Alkalibacillus</taxon>
    </lineage>
</organism>
<dbReference type="RefSeq" id="WP_307066773.1">
    <property type="nucleotide sequence ID" value="NZ_JAUSUP010000001.1"/>
</dbReference>
<dbReference type="EMBL" id="JAUSUP010000001">
    <property type="protein sequence ID" value="MDQ0351247.1"/>
    <property type="molecule type" value="Genomic_DNA"/>
</dbReference>
<evidence type="ECO:0000313" key="1">
    <source>
        <dbReference type="EMBL" id="MDQ0351247.1"/>
    </source>
</evidence>
<dbReference type="Pfam" id="PF26326">
    <property type="entry name" value="YtzJ"/>
    <property type="match status" value="1"/>
</dbReference>
<accession>A0ABU0DS28</accession>
<evidence type="ECO:0000313" key="2">
    <source>
        <dbReference type="Proteomes" id="UP001236723"/>
    </source>
</evidence>
<gene>
    <name evidence="1" type="ORF">J2R98_001050</name>
</gene>
<dbReference type="Proteomes" id="UP001236723">
    <property type="component" value="Unassembled WGS sequence"/>
</dbReference>
<reference evidence="1 2" key="1">
    <citation type="submission" date="2023-07" db="EMBL/GenBank/DDBJ databases">
        <title>Genomic Encyclopedia of Type Strains, Phase IV (KMG-IV): sequencing the most valuable type-strain genomes for metagenomic binning, comparative biology and taxonomic classification.</title>
        <authorList>
            <person name="Goeker M."/>
        </authorList>
    </citation>
    <scope>NUCLEOTIDE SEQUENCE [LARGE SCALE GENOMIC DNA]</scope>
    <source>
        <strain evidence="1 2">DSM 15448</strain>
    </source>
</reference>
<protein>
    <submittedName>
        <fullName evidence="1">Uncharacterized protein</fullName>
    </submittedName>
</protein>
<proteinExistence type="predicted"/>
<dbReference type="InterPro" id="IPR058867">
    <property type="entry name" value="YtzJ"/>
</dbReference>